<name>A0AAD8JFM4_9APIA</name>
<proteinExistence type="predicted"/>
<evidence type="ECO:0000313" key="6">
    <source>
        <dbReference type="EMBL" id="KAK1402801.1"/>
    </source>
</evidence>
<evidence type="ECO:0000256" key="2">
    <source>
        <dbReference type="ARBA" id="ARBA00023125"/>
    </source>
</evidence>
<accession>A0AAD8JFM4</accession>
<dbReference type="PANTHER" id="PTHR31100:SF63">
    <property type="entry name" value="AT-HOOK MOTIF NUCLEAR-LOCALIZED PROTEIN"/>
    <property type="match status" value="1"/>
</dbReference>
<dbReference type="GO" id="GO:0003700">
    <property type="term" value="F:DNA-binding transcription factor activity"/>
    <property type="evidence" value="ECO:0007669"/>
    <property type="project" value="TreeGrafter"/>
</dbReference>
<sequence>MNNSKNLSNVNNPVGFSDSSSGAQYHLNLSPMLPNMDTSMSNIGGTPAMLPNIDIPMSDFGNIPPNLSSMEFSMFDTENIEPVLSNMESSMLDNTNGISHGGVTLPYVGTPMFNIPNGVTHGSGTLPNSEIPNFIANDVSFDGVTLPNLDTPMSNVTNGVPYGGAILPNMEQPMFNNSYGVPYGSITFPNMDSPMFNNTFGVLFGNSHRGRPPGSKNKPKGENSSMKSVILKVPAGTDLVDWVVGFAKEKKVHITVQGGNVAVSEAHISFLATPKIYKGHFNLFNFSGACMFSGSKEGFATYFNAQLSKEGTDNVFGGAASKIITMDEMVLSASVFKNPELLKIKLKRQELVIE</sequence>
<reference evidence="6" key="2">
    <citation type="submission" date="2023-05" db="EMBL/GenBank/DDBJ databases">
        <authorList>
            <person name="Schelkunov M.I."/>
        </authorList>
    </citation>
    <scope>NUCLEOTIDE SEQUENCE</scope>
    <source>
        <strain evidence="6">Hsosn_3</strain>
        <tissue evidence="6">Leaf</tissue>
    </source>
</reference>
<reference evidence="6" key="1">
    <citation type="submission" date="2023-02" db="EMBL/GenBank/DDBJ databases">
        <title>Genome of toxic invasive species Heracleum sosnowskyi carries increased number of genes despite the absence of recent whole-genome duplications.</title>
        <authorList>
            <person name="Schelkunov M."/>
            <person name="Shtratnikova V."/>
            <person name="Makarenko M."/>
            <person name="Klepikova A."/>
            <person name="Omelchenko D."/>
            <person name="Novikova G."/>
            <person name="Obukhova E."/>
            <person name="Bogdanov V."/>
            <person name="Penin A."/>
            <person name="Logacheva M."/>
        </authorList>
    </citation>
    <scope>NUCLEOTIDE SEQUENCE</scope>
    <source>
        <strain evidence="6">Hsosn_3</strain>
        <tissue evidence="6">Leaf</tissue>
    </source>
</reference>
<dbReference type="EMBL" id="JAUIZM010000001">
    <property type="protein sequence ID" value="KAK1402801.1"/>
    <property type="molecule type" value="Genomic_DNA"/>
</dbReference>
<evidence type="ECO:0000256" key="3">
    <source>
        <dbReference type="ARBA" id="ARBA00023163"/>
    </source>
</evidence>
<dbReference type="GO" id="GO:0003680">
    <property type="term" value="F:minor groove of adenine-thymine-rich DNA binding"/>
    <property type="evidence" value="ECO:0007669"/>
    <property type="project" value="InterPro"/>
</dbReference>
<dbReference type="PANTHER" id="PTHR31100">
    <property type="entry name" value="AT-HOOK MOTIF NUCLEAR-LOCALIZED PROTEIN 15"/>
    <property type="match status" value="1"/>
</dbReference>
<evidence type="ECO:0000313" key="7">
    <source>
        <dbReference type="Proteomes" id="UP001237642"/>
    </source>
</evidence>
<dbReference type="PROSITE" id="PS51742">
    <property type="entry name" value="PPC"/>
    <property type="match status" value="1"/>
</dbReference>
<evidence type="ECO:0000259" key="5">
    <source>
        <dbReference type="PROSITE" id="PS51742"/>
    </source>
</evidence>
<organism evidence="6 7">
    <name type="scientific">Heracleum sosnowskyi</name>
    <dbReference type="NCBI Taxonomy" id="360622"/>
    <lineage>
        <taxon>Eukaryota</taxon>
        <taxon>Viridiplantae</taxon>
        <taxon>Streptophyta</taxon>
        <taxon>Embryophyta</taxon>
        <taxon>Tracheophyta</taxon>
        <taxon>Spermatophyta</taxon>
        <taxon>Magnoliopsida</taxon>
        <taxon>eudicotyledons</taxon>
        <taxon>Gunneridae</taxon>
        <taxon>Pentapetalae</taxon>
        <taxon>asterids</taxon>
        <taxon>campanulids</taxon>
        <taxon>Apiales</taxon>
        <taxon>Apiaceae</taxon>
        <taxon>Apioideae</taxon>
        <taxon>apioid superclade</taxon>
        <taxon>Tordylieae</taxon>
        <taxon>Tordyliinae</taxon>
        <taxon>Heracleum</taxon>
    </lineage>
</organism>
<dbReference type="GO" id="GO:0005634">
    <property type="term" value="C:nucleus"/>
    <property type="evidence" value="ECO:0007669"/>
    <property type="project" value="TreeGrafter"/>
</dbReference>
<dbReference type="InterPro" id="IPR005175">
    <property type="entry name" value="PPC_dom"/>
</dbReference>
<dbReference type="InterPro" id="IPR014476">
    <property type="entry name" value="AHL15-29"/>
</dbReference>
<evidence type="ECO:0000256" key="1">
    <source>
        <dbReference type="ARBA" id="ARBA00023015"/>
    </source>
</evidence>
<dbReference type="Proteomes" id="UP001237642">
    <property type="component" value="Unassembled WGS sequence"/>
</dbReference>
<keyword evidence="2" id="KW-0238">DNA-binding</keyword>
<keyword evidence="7" id="KW-1185">Reference proteome</keyword>
<feature type="region of interest" description="Disordered" evidence="4">
    <location>
        <begin position="207"/>
        <end position="226"/>
    </location>
</feature>
<comment type="caution">
    <text evidence="6">The sequence shown here is derived from an EMBL/GenBank/DDBJ whole genome shotgun (WGS) entry which is preliminary data.</text>
</comment>
<gene>
    <name evidence="6" type="ORF">POM88_002406</name>
</gene>
<evidence type="ECO:0000256" key="4">
    <source>
        <dbReference type="SAM" id="MobiDB-lite"/>
    </source>
</evidence>
<keyword evidence="3" id="KW-0804">Transcription</keyword>
<dbReference type="AlphaFoldDB" id="A0AAD8JFM4"/>
<feature type="domain" description="PPC" evidence="5">
    <location>
        <begin position="223"/>
        <end position="354"/>
    </location>
</feature>
<protein>
    <recommendedName>
        <fullName evidence="5">PPC domain-containing protein</fullName>
    </recommendedName>
</protein>
<keyword evidence="1" id="KW-0805">Transcription regulation</keyword>